<evidence type="ECO:0000313" key="2">
    <source>
        <dbReference type="Proteomes" id="UP000218811"/>
    </source>
</evidence>
<dbReference type="EMBL" id="KB467942">
    <property type="protein sequence ID" value="PCH38500.1"/>
    <property type="molecule type" value="Genomic_DNA"/>
</dbReference>
<proteinExistence type="predicted"/>
<organism evidence="1 2">
    <name type="scientific">Wolfiporia cocos (strain MD-104)</name>
    <name type="common">Brown rot fungus</name>
    <dbReference type="NCBI Taxonomy" id="742152"/>
    <lineage>
        <taxon>Eukaryota</taxon>
        <taxon>Fungi</taxon>
        <taxon>Dikarya</taxon>
        <taxon>Basidiomycota</taxon>
        <taxon>Agaricomycotina</taxon>
        <taxon>Agaricomycetes</taxon>
        <taxon>Polyporales</taxon>
        <taxon>Phaeolaceae</taxon>
        <taxon>Wolfiporia</taxon>
    </lineage>
</organism>
<dbReference type="AlphaFoldDB" id="A0A2H3J8F2"/>
<gene>
    <name evidence="1" type="ORF">WOLCODRAFT_65429</name>
</gene>
<dbReference type="STRING" id="742152.A0A2H3J8F2"/>
<protein>
    <submittedName>
        <fullName evidence="1">Uncharacterized protein</fullName>
    </submittedName>
</protein>
<sequence length="66" mass="7222">MCGFLSCHLDIHLGKPPGLDPKRAQAFNVATVACHFELLQKVLDKLGIPWSNVYNMDEKGVQRGGG</sequence>
<reference evidence="1 2" key="1">
    <citation type="journal article" date="2012" name="Science">
        <title>The Paleozoic origin of enzymatic lignin decomposition reconstructed from 31 fungal genomes.</title>
        <authorList>
            <person name="Floudas D."/>
            <person name="Binder M."/>
            <person name="Riley R."/>
            <person name="Barry K."/>
            <person name="Blanchette R.A."/>
            <person name="Henrissat B."/>
            <person name="Martinez A.T."/>
            <person name="Otillar R."/>
            <person name="Spatafora J.W."/>
            <person name="Yadav J.S."/>
            <person name="Aerts A."/>
            <person name="Benoit I."/>
            <person name="Boyd A."/>
            <person name="Carlson A."/>
            <person name="Copeland A."/>
            <person name="Coutinho P.M."/>
            <person name="de Vries R.P."/>
            <person name="Ferreira P."/>
            <person name="Findley K."/>
            <person name="Foster B."/>
            <person name="Gaskell J."/>
            <person name="Glotzer D."/>
            <person name="Gorecki P."/>
            <person name="Heitman J."/>
            <person name="Hesse C."/>
            <person name="Hori C."/>
            <person name="Igarashi K."/>
            <person name="Jurgens J.A."/>
            <person name="Kallen N."/>
            <person name="Kersten P."/>
            <person name="Kohler A."/>
            <person name="Kuees U."/>
            <person name="Kumar T.K.A."/>
            <person name="Kuo A."/>
            <person name="LaButti K."/>
            <person name="Larrondo L.F."/>
            <person name="Lindquist E."/>
            <person name="Ling A."/>
            <person name="Lombard V."/>
            <person name="Lucas S."/>
            <person name="Lundell T."/>
            <person name="Martin R."/>
            <person name="McLaughlin D.J."/>
            <person name="Morgenstern I."/>
            <person name="Morin E."/>
            <person name="Murat C."/>
            <person name="Nagy L.G."/>
            <person name="Nolan M."/>
            <person name="Ohm R.A."/>
            <person name="Patyshakuliyeva A."/>
            <person name="Rokas A."/>
            <person name="Ruiz-Duenas F.J."/>
            <person name="Sabat G."/>
            <person name="Salamov A."/>
            <person name="Samejima M."/>
            <person name="Schmutz J."/>
            <person name="Slot J.C."/>
            <person name="St John F."/>
            <person name="Stenlid J."/>
            <person name="Sun H."/>
            <person name="Sun S."/>
            <person name="Syed K."/>
            <person name="Tsang A."/>
            <person name="Wiebenga A."/>
            <person name="Young D."/>
            <person name="Pisabarro A."/>
            <person name="Eastwood D.C."/>
            <person name="Martin F."/>
            <person name="Cullen D."/>
            <person name="Grigoriev I.V."/>
            <person name="Hibbett D.S."/>
        </authorList>
    </citation>
    <scope>NUCLEOTIDE SEQUENCE [LARGE SCALE GENOMIC DNA]</scope>
    <source>
        <strain evidence="1 2">MD-104</strain>
    </source>
</reference>
<dbReference type="OrthoDB" id="2740399at2759"/>
<evidence type="ECO:0000313" key="1">
    <source>
        <dbReference type="EMBL" id="PCH38500.1"/>
    </source>
</evidence>
<keyword evidence="2" id="KW-1185">Reference proteome</keyword>
<name>A0A2H3J8F2_WOLCO</name>
<dbReference type="Proteomes" id="UP000218811">
    <property type="component" value="Unassembled WGS sequence"/>
</dbReference>
<accession>A0A2H3J8F2</accession>